<evidence type="ECO:0000256" key="1">
    <source>
        <dbReference type="SAM" id="MobiDB-lite"/>
    </source>
</evidence>
<dbReference type="Proteomes" id="UP001159641">
    <property type="component" value="Unassembled WGS sequence"/>
</dbReference>
<protein>
    <submittedName>
        <fullName evidence="2">Uncharacterized protein</fullName>
    </submittedName>
</protein>
<feature type="compositionally biased region" description="Low complexity" evidence="1">
    <location>
        <begin position="28"/>
        <end position="37"/>
    </location>
</feature>
<sequence>MPFLPILQSTANPKQQSFSELAIPTFNSYSESSQSSSTENQWPEGDQELGRKSSSTAKVPANPLPGWRRPPQHSPRPGPVVSPCTNIPPAAVVEYTPDATNLPRGYPAKENSLHTGQPRQVPGHQSLPESAAARGQWESEGPSPASAPVFQVSQKEPA</sequence>
<dbReference type="AlphaFoldDB" id="A0AB34GRQ9"/>
<evidence type="ECO:0000313" key="2">
    <source>
        <dbReference type="EMBL" id="KAJ8783131.1"/>
    </source>
</evidence>
<gene>
    <name evidence="2" type="ORF">J1605_009739</name>
</gene>
<evidence type="ECO:0000313" key="3">
    <source>
        <dbReference type="Proteomes" id="UP001159641"/>
    </source>
</evidence>
<accession>A0AB34GRQ9</accession>
<proteinExistence type="predicted"/>
<dbReference type="EMBL" id="JAIQCJ010002089">
    <property type="protein sequence ID" value="KAJ8783131.1"/>
    <property type="molecule type" value="Genomic_DNA"/>
</dbReference>
<name>A0AB34GRQ9_ESCRO</name>
<comment type="caution">
    <text evidence="2">The sequence shown here is derived from an EMBL/GenBank/DDBJ whole genome shotgun (WGS) entry which is preliminary data.</text>
</comment>
<feature type="compositionally biased region" description="Polar residues" evidence="1">
    <location>
        <begin position="7"/>
        <end position="19"/>
    </location>
</feature>
<reference evidence="2 3" key="1">
    <citation type="submission" date="2022-11" db="EMBL/GenBank/DDBJ databases">
        <title>Whole genome sequence of Eschrichtius robustus ER-17-0199.</title>
        <authorList>
            <person name="Bruniche-Olsen A."/>
            <person name="Black A.N."/>
            <person name="Fields C.J."/>
            <person name="Walden K."/>
            <person name="Dewoody J.A."/>
        </authorList>
    </citation>
    <scope>NUCLEOTIDE SEQUENCE [LARGE SCALE GENOMIC DNA]</scope>
    <source>
        <strain evidence="2">ER-17-0199</strain>
        <tissue evidence="2">Blubber</tissue>
    </source>
</reference>
<feature type="region of interest" description="Disordered" evidence="1">
    <location>
        <begin position="1"/>
        <end position="158"/>
    </location>
</feature>
<organism evidence="2 3">
    <name type="scientific">Eschrichtius robustus</name>
    <name type="common">California gray whale</name>
    <name type="synonym">Eschrichtius gibbosus</name>
    <dbReference type="NCBI Taxonomy" id="9764"/>
    <lineage>
        <taxon>Eukaryota</taxon>
        <taxon>Metazoa</taxon>
        <taxon>Chordata</taxon>
        <taxon>Craniata</taxon>
        <taxon>Vertebrata</taxon>
        <taxon>Euteleostomi</taxon>
        <taxon>Mammalia</taxon>
        <taxon>Eutheria</taxon>
        <taxon>Laurasiatheria</taxon>
        <taxon>Artiodactyla</taxon>
        <taxon>Whippomorpha</taxon>
        <taxon>Cetacea</taxon>
        <taxon>Mysticeti</taxon>
        <taxon>Eschrichtiidae</taxon>
        <taxon>Eschrichtius</taxon>
    </lineage>
</organism>
<keyword evidence="3" id="KW-1185">Reference proteome</keyword>